<reference evidence="6 7" key="1">
    <citation type="journal article" date="2018" name="Int J Genomics">
        <title>Comparative Genomics of the First and Complete Genome of "Actinobacillus porcitonsillarum" Supports the Novel Species Hypothesis.</title>
        <authorList>
            <person name="Dona V."/>
            <person name="Perreten V."/>
        </authorList>
    </citation>
    <scope>NUCLEOTIDE SEQUENCE [LARGE SCALE GENOMIC DNA]</scope>
    <source>
        <strain evidence="6 7">S4074</strain>
    </source>
</reference>
<evidence type="ECO:0000256" key="3">
    <source>
        <dbReference type="ARBA" id="ARBA00012098"/>
    </source>
</evidence>
<accession>A0ABN5MJV3</accession>
<dbReference type="PANTHER" id="PTHR21047">
    <property type="entry name" value="DTDP-6-DEOXY-D-GLUCOSE-3,5 EPIMERASE"/>
    <property type="match status" value="1"/>
</dbReference>
<dbReference type="RefSeq" id="WP_005598689.1">
    <property type="nucleotide sequence ID" value="NZ_CBDBSU010000030.1"/>
</dbReference>
<evidence type="ECO:0000256" key="5">
    <source>
        <dbReference type="RuleBase" id="RU364069"/>
    </source>
</evidence>
<dbReference type="Pfam" id="PF00908">
    <property type="entry name" value="dTDP_sugar_isom"/>
    <property type="match status" value="1"/>
</dbReference>
<evidence type="ECO:0000256" key="1">
    <source>
        <dbReference type="ARBA" id="ARBA00001298"/>
    </source>
</evidence>
<proteinExistence type="inferred from homology"/>
<comment type="subunit">
    <text evidence="5">Homodimer.</text>
</comment>
<evidence type="ECO:0000313" key="7">
    <source>
        <dbReference type="Proteomes" id="UP000251823"/>
    </source>
</evidence>
<dbReference type="GO" id="GO:0008830">
    <property type="term" value="F:dTDP-4-dehydrorhamnose 3,5-epimerase activity"/>
    <property type="evidence" value="ECO:0007669"/>
    <property type="project" value="UniProtKB-EC"/>
</dbReference>
<dbReference type="PANTHER" id="PTHR21047:SF2">
    <property type="entry name" value="THYMIDINE DIPHOSPHO-4-KETO-RHAMNOSE 3,5-EPIMERASE"/>
    <property type="match status" value="1"/>
</dbReference>
<name>A0ABN5MJV3_ACTPL</name>
<dbReference type="Proteomes" id="UP000251823">
    <property type="component" value="Chromosome"/>
</dbReference>
<dbReference type="InterPro" id="IPR011051">
    <property type="entry name" value="RmlC_Cupin_sf"/>
</dbReference>
<comment type="similarity">
    <text evidence="5">Belongs to the dTDP-4-dehydrorhamnose 3,5-epimerase family.</text>
</comment>
<keyword evidence="7" id="KW-1185">Reference proteome</keyword>
<keyword evidence="5 6" id="KW-0413">Isomerase</keyword>
<dbReference type="Gene3D" id="2.60.120.10">
    <property type="entry name" value="Jelly Rolls"/>
    <property type="match status" value="1"/>
</dbReference>
<comment type="function">
    <text evidence="2 5">Catalyzes the epimerization of the C3' and C5'positions of dTDP-6-deoxy-D-xylo-4-hexulose, forming dTDP-6-deoxy-L-lyxo-4-hexulose.</text>
</comment>
<dbReference type="NCBIfam" id="TIGR01221">
    <property type="entry name" value="rmlC"/>
    <property type="match status" value="1"/>
</dbReference>
<evidence type="ECO:0000313" key="6">
    <source>
        <dbReference type="EMBL" id="AXA21921.1"/>
    </source>
</evidence>
<evidence type="ECO:0000256" key="4">
    <source>
        <dbReference type="ARBA" id="ARBA00019595"/>
    </source>
</evidence>
<comment type="pathway">
    <text evidence="5">Carbohydrate biosynthesis; dTDP-L-rhamnose biosynthesis.</text>
</comment>
<sequence>MKIIETNIPDVKLLEPQVFGDERGFFMETFRDEWFKQNVADRTFVQENHSKSIKGVLRGLHYQTENTQGKLVRVVQGAVFDVAVDLRKSSPTFGQWVGEVLSAENKRQLWVPEGFAHGFYVLTDTAEFTYKCTDYYNPKAEHSLIWNDPTIAIDWNLNGEPSLSAKDLAGRALADAVIFE</sequence>
<dbReference type="SUPFAM" id="SSF51182">
    <property type="entry name" value="RmlC-like cupins"/>
    <property type="match status" value="1"/>
</dbReference>
<evidence type="ECO:0000256" key="2">
    <source>
        <dbReference type="ARBA" id="ARBA00001997"/>
    </source>
</evidence>
<dbReference type="EC" id="5.1.3.13" evidence="3 5"/>
<comment type="catalytic activity">
    <reaction evidence="1 5">
        <text>dTDP-4-dehydro-6-deoxy-alpha-D-glucose = dTDP-4-dehydro-beta-L-rhamnose</text>
        <dbReference type="Rhea" id="RHEA:16969"/>
        <dbReference type="ChEBI" id="CHEBI:57649"/>
        <dbReference type="ChEBI" id="CHEBI:62830"/>
        <dbReference type="EC" id="5.1.3.13"/>
    </reaction>
</comment>
<organism evidence="6 7">
    <name type="scientific">Actinobacillus pleuropneumoniae</name>
    <name type="common">Haemophilus pleuropneumoniae</name>
    <dbReference type="NCBI Taxonomy" id="715"/>
    <lineage>
        <taxon>Bacteria</taxon>
        <taxon>Pseudomonadati</taxon>
        <taxon>Pseudomonadota</taxon>
        <taxon>Gammaproteobacteria</taxon>
        <taxon>Pasteurellales</taxon>
        <taxon>Pasteurellaceae</taxon>
        <taxon>Actinobacillus</taxon>
    </lineage>
</organism>
<dbReference type="InterPro" id="IPR014710">
    <property type="entry name" value="RmlC-like_jellyroll"/>
</dbReference>
<dbReference type="InterPro" id="IPR000888">
    <property type="entry name" value="RmlC-like"/>
</dbReference>
<dbReference type="GeneID" id="48599686"/>
<reference evidence="7" key="2">
    <citation type="submission" date="2018-06" db="EMBL/GenBank/DDBJ databases">
        <title>Complete genome sequence of Actinobacillus pleuropneumoniae serotype 1 strain S4074 obtained by Oxford Nanopore and Illumina sequencing technologies.</title>
        <authorList>
            <person name="Dona V."/>
            <person name="Perreten V."/>
        </authorList>
    </citation>
    <scope>NUCLEOTIDE SEQUENCE [LARGE SCALE GENOMIC DNA]</scope>
    <source>
        <strain evidence="7">S4074</strain>
    </source>
</reference>
<dbReference type="EMBL" id="CP030753">
    <property type="protein sequence ID" value="AXA21921.1"/>
    <property type="molecule type" value="Genomic_DNA"/>
</dbReference>
<dbReference type="CDD" id="cd00438">
    <property type="entry name" value="cupin_RmlC"/>
    <property type="match status" value="1"/>
</dbReference>
<protein>
    <recommendedName>
        <fullName evidence="4 5">dTDP-4-dehydrorhamnose 3,5-epimerase</fullName>
        <ecNumber evidence="3 5">5.1.3.13</ecNumber>
    </recommendedName>
    <alternativeName>
        <fullName evidence="5">Thymidine diphospho-4-keto-rhamnose 3,5-epimerase</fullName>
    </alternativeName>
</protein>
<gene>
    <name evidence="6" type="primary">rfbC</name>
    <name evidence="6" type="ORF">DRF63_07785</name>
</gene>